<keyword evidence="4" id="KW-1185">Reference proteome</keyword>
<dbReference type="AlphaFoldDB" id="A0AAP0J197"/>
<dbReference type="GO" id="GO:0010150">
    <property type="term" value="P:leaf senescence"/>
    <property type="evidence" value="ECO:0007669"/>
    <property type="project" value="UniProtKB-ARBA"/>
</dbReference>
<evidence type="ECO:0008006" key="5">
    <source>
        <dbReference type="Google" id="ProtNLM"/>
    </source>
</evidence>
<accession>A0AAP0J197</accession>
<sequence length="154" mass="17333">MAKSEKKSRTQFGSSMDSDTLFEFDEAEVWNGCNPSRSSCGAYHEDGGDDRRRSTAPRAFNPRVGSRDRQSRNGGVISRSVPVDIPDWGKNRRDGKDEEDLGDRTAIRIPPHEYLAKSQMGSSFSVREGFGRTLKGRDLSRVRDAIWEKTGFQD</sequence>
<gene>
    <name evidence="3" type="ORF">Sjap_013863</name>
</gene>
<dbReference type="PANTHER" id="PTHR46525">
    <property type="entry name" value="EMB|CAB72159.1"/>
    <property type="match status" value="1"/>
</dbReference>
<comment type="similarity">
    <text evidence="1">Belongs to the senescence regulator S40 family.</text>
</comment>
<protein>
    <recommendedName>
        <fullName evidence="5">Senescence regulator</fullName>
    </recommendedName>
</protein>
<dbReference type="PANTHER" id="PTHR46525:SF2">
    <property type="entry name" value="EMB|CAB72159.1"/>
    <property type="match status" value="1"/>
</dbReference>
<evidence type="ECO:0000313" key="4">
    <source>
        <dbReference type="Proteomes" id="UP001417504"/>
    </source>
</evidence>
<dbReference type="EMBL" id="JBBNAE010000005">
    <property type="protein sequence ID" value="KAK9124261.1"/>
    <property type="molecule type" value="Genomic_DNA"/>
</dbReference>
<evidence type="ECO:0000256" key="2">
    <source>
        <dbReference type="SAM" id="MobiDB-lite"/>
    </source>
</evidence>
<proteinExistence type="inferred from homology"/>
<reference evidence="3 4" key="1">
    <citation type="submission" date="2024-01" db="EMBL/GenBank/DDBJ databases">
        <title>Genome assemblies of Stephania.</title>
        <authorList>
            <person name="Yang L."/>
        </authorList>
    </citation>
    <scope>NUCLEOTIDE SEQUENCE [LARGE SCALE GENOMIC DNA]</scope>
    <source>
        <strain evidence="3">QJT</strain>
        <tissue evidence="3">Leaf</tissue>
    </source>
</reference>
<feature type="compositionally biased region" description="Basic and acidic residues" evidence="2">
    <location>
        <begin position="43"/>
        <end position="53"/>
    </location>
</feature>
<dbReference type="InterPro" id="IPR007608">
    <property type="entry name" value="Senescence_reg_S40"/>
</dbReference>
<comment type="caution">
    <text evidence="3">The sequence shown here is derived from an EMBL/GenBank/DDBJ whole genome shotgun (WGS) entry which is preliminary data.</text>
</comment>
<dbReference type="Proteomes" id="UP001417504">
    <property type="component" value="Unassembled WGS sequence"/>
</dbReference>
<name>A0AAP0J197_9MAGN</name>
<feature type="region of interest" description="Disordered" evidence="2">
    <location>
        <begin position="32"/>
        <end position="107"/>
    </location>
</feature>
<evidence type="ECO:0000313" key="3">
    <source>
        <dbReference type="EMBL" id="KAK9124261.1"/>
    </source>
</evidence>
<evidence type="ECO:0000256" key="1">
    <source>
        <dbReference type="ARBA" id="ARBA00034773"/>
    </source>
</evidence>
<organism evidence="3 4">
    <name type="scientific">Stephania japonica</name>
    <dbReference type="NCBI Taxonomy" id="461633"/>
    <lineage>
        <taxon>Eukaryota</taxon>
        <taxon>Viridiplantae</taxon>
        <taxon>Streptophyta</taxon>
        <taxon>Embryophyta</taxon>
        <taxon>Tracheophyta</taxon>
        <taxon>Spermatophyta</taxon>
        <taxon>Magnoliopsida</taxon>
        <taxon>Ranunculales</taxon>
        <taxon>Menispermaceae</taxon>
        <taxon>Menispermoideae</taxon>
        <taxon>Cissampelideae</taxon>
        <taxon>Stephania</taxon>
    </lineage>
</organism>
<feature type="compositionally biased region" description="Basic and acidic residues" evidence="2">
    <location>
        <begin position="87"/>
        <end position="107"/>
    </location>
</feature>
<dbReference type="Pfam" id="PF04520">
    <property type="entry name" value="Senescence_reg"/>
    <property type="match status" value="1"/>
</dbReference>